<evidence type="ECO:0000313" key="2">
    <source>
        <dbReference type="EMBL" id="SEI15357.1"/>
    </source>
</evidence>
<dbReference type="Gene3D" id="2.40.160.180">
    <property type="entry name" value="Carbohydrate-selective porin OprB"/>
    <property type="match status" value="1"/>
</dbReference>
<name>A0A1H8TLC3_9HYPH</name>
<dbReference type="STRING" id="501024.RTCCBAU85039_5245"/>
<evidence type="ECO:0000313" key="5">
    <source>
        <dbReference type="Proteomes" id="UP000198939"/>
    </source>
</evidence>
<reference evidence="4" key="1">
    <citation type="submission" date="2016-10" db="EMBL/GenBank/DDBJ databases">
        <authorList>
            <person name="Wibberg D."/>
        </authorList>
    </citation>
    <scope>NUCLEOTIDE SEQUENCE [LARGE SCALE GENOMIC DNA]</scope>
</reference>
<proteinExistence type="inferred from homology"/>
<accession>A0A1H8TLC3</accession>
<evidence type="ECO:0000313" key="3">
    <source>
        <dbReference type="EMBL" id="SEO91278.1"/>
    </source>
</evidence>
<dbReference type="EMBL" id="FNXB01000038">
    <property type="protein sequence ID" value="SEI15357.1"/>
    <property type="molecule type" value="Genomic_DNA"/>
</dbReference>
<evidence type="ECO:0000256" key="1">
    <source>
        <dbReference type="ARBA" id="ARBA00008769"/>
    </source>
</evidence>
<dbReference type="Proteomes" id="UP000198939">
    <property type="component" value="Unassembled WGS sequence"/>
</dbReference>
<reference evidence="2" key="3">
    <citation type="submission" date="2016-10" db="EMBL/GenBank/DDBJ databases">
        <authorList>
            <person name="de Groot N.N."/>
        </authorList>
    </citation>
    <scope>NUCLEOTIDE SEQUENCE [LARGE SCALE GENOMIC DNA]</scope>
    <source>
        <strain evidence="2">CCBAU85039</strain>
    </source>
</reference>
<dbReference type="EMBL" id="FOCV01000029">
    <property type="protein sequence ID" value="SEO91278.1"/>
    <property type="molecule type" value="Genomic_DNA"/>
</dbReference>
<sequence length="99" mass="10679">MIRSNLPNFLLLASVAFASFEPGRGWANDLVPGGRQLDHLSGEEKSWLLGDWGGLRDRLLEEGIDFQLGYTGEFAFNPSGGTRSARAIAKSVAVSSIVL</sequence>
<dbReference type="OrthoDB" id="177316at2"/>
<protein>
    <submittedName>
        <fullName evidence="2">Outer membrane protein D1</fullName>
    </submittedName>
</protein>
<evidence type="ECO:0000313" key="4">
    <source>
        <dbReference type="Proteomes" id="UP000183063"/>
    </source>
</evidence>
<dbReference type="InterPro" id="IPR038673">
    <property type="entry name" value="OprB_sf"/>
</dbReference>
<dbReference type="Proteomes" id="UP000183063">
    <property type="component" value="Unassembled WGS sequence"/>
</dbReference>
<organism evidence="2 4">
    <name type="scientific">Rhizobium tibeticum</name>
    <dbReference type="NCBI Taxonomy" id="501024"/>
    <lineage>
        <taxon>Bacteria</taxon>
        <taxon>Pseudomonadati</taxon>
        <taxon>Pseudomonadota</taxon>
        <taxon>Alphaproteobacteria</taxon>
        <taxon>Hyphomicrobiales</taxon>
        <taxon>Rhizobiaceae</taxon>
        <taxon>Rhizobium/Agrobacterium group</taxon>
        <taxon>Rhizobium</taxon>
    </lineage>
</organism>
<gene>
    <name evidence="2" type="primary">oprB</name>
    <name evidence="2" type="ORF">RTCCBAU85039_5245</name>
    <name evidence="3" type="ORF">SAMN05216228_102940</name>
</gene>
<comment type="similarity">
    <text evidence="1">Belongs to the OprB family.</text>
</comment>
<dbReference type="AlphaFoldDB" id="A0A1H8TLC3"/>
<keyword evidence="5" id="KW-1185">Reference proteome</keyword>
<reference evidence="3 5" key="2">
    <citation type="submission" date="2016-10" db="EMBL/GenBank/DDBJ databases">
        <authorList>
            <person name="Varghese N."/>
            <person name="Submissions S."/>
        </authorList>
    </citation>
    <scope>NUCLEOTIDE SEQUENCE [LARGE SCALE GENOMIC DNA]</scope>
    <source>
        <strain evidence="3 5">CGMCC 1.7071</strain>
    </source>
</reference>